<feature type="compositionally biased region" description="Low complexity" evidence="1">
    <location>
        <begin position="113"/>
        <end position="136"/>
    </location>
</feature>
<dbReference type="Proteomes" id="UP001626536">
    <property type="component" value="Chromosome"/>
</dbReference>
<feature type="region of interest" description="Disordered" evidence="1">
    <location>
        <begin position="106"/>
        <end position="136"/>
    </location>
</feature>
<name>A0ABZ0HRZ9_9HYPH</name>
<keyword evidence="2" id="KW-0472">Membrane</keyword>
<proteinExistence type="predicted"/>
<keyword evidence="2" id="KW-1133">Transmembrane helix</keyword>
<gene>
    <name evidence="3" type="ORF">RZS28_16190</name>
</gene>
<evidence type="ECO:0000256" key="2">
    <source>
        <dbReference type="SAM" id="Phobius"/>
    </source>
</evidence>
<evidence type="ECO:0000313" key="3">
    <source>
        <dbReference type="EMBL" id="WOJ89318.1"/>
    </source>
</evidence>
<organism evidence="3 4">
    <name type="scientific">Methylocapsa polymorpha</name>
    <dbReference type="NCBI Taxonomy" id="3080828"/>
    <lineage>
        <taxon>Bacteria</taxon>
        <taxon>Pseudomonadati</taxon>
        <taxon>Pseudomonadota</taxon>
        <taxon>Alphaproteobacteria</taxon>
        <taxon>Hyphomicrobiales</taxon>
        <taxon>Beijerinckiaceae</taxon>
        <taxon>Methylocapsa</taxon>
    </lineage>
</organism>
<keyword evidence="3" id="KW-0969">Cilium</keyword>
<reference evidence="3 4" key="1">
    <citation type="submission" date="2023-10" db="EMBL/GenBank/DDBJ databases">
        <title>Novel methanotroph of the genus Methylocapsa from a subarctic wetland.</title>
        <authorList>
            <person name="Belova S.E."/>
            <person name="Oshkin I.Y."/>
            <person name="Miroshnikov K."/>
            <person name="Dedysh S.N."/>
        </authorList>
    </citation>
    <scope>NUCLEOTIDE SEQUENCE [LARGE SCALE GENOMIC DNA]</scope>
    <source>
        <strain evidence="3 4">RX1</strain>
    </source>
</reference>
<evidence type="ECO:0000313" key="4">
    <source>
        <dbReference type="Proteomes" id="UP001626536"/>
    </source>
</evidence>
<feature type="transmembrane region" description="Helical" evidence="2">
    <location>
        <begin position="14"/>
        <end position="34"/>
    </location>
</feature>
<protein>
    <submittedName>
        <fullName evidence="3">Flagellar biosynthetic protein FliO</fullName>
    </submittedName>
</protein>
<keyword evidence="3" id="KW-0282">Flagellum</keyword>
<evidence type="ECO:0000256" key="1">
    <source>
        <dbReference type="SAM" id="MobiDB-lite"/>
    </source>
</evidence>
<keyword evidence="2" id="KW-0812">Transmembrane</keyword>
<dbReference type="EMBL" id="CP136862">
    <property type="protein sequence ID" value="WOJ89318.1"/>
    <property type="molecule type" value="Genomic_DNA"/>
</dbReference>
<accession>A0ABZ0HRZ9</accession>
<keyword evidence="4" id="KW-1185">Reference proteome</keyword>
<sequence>MLALSDKLLENKSLMFVAAAIALLVAAVLLLLMFRLAFGRRLRLPGSSRGRIPRLGIVDAFDLDRQRQLVIVRRDNVEHLIMIGGPNDLVIESEIIRAEAREGRLRDKEPREAAQAPAAVAWPPEPGDAAACAGPGAAQNAIRAGRRGGAGSVPGPGRRFR</sequence>
<keyword evidence="3" id="KW-0966">Cell projection</keyword>
<dbReference type="RefSeq" id="WP_407338761.1">
    <property type="nucleotide sequence ID" value="NZ_CP136862.1"/>
</dbReference>